<dbReference type="RefSeq" id="WP_127683224.1">
    <property type="nucleotide sequence ID" value="NZ_SACM01000003.1"/>
</dbReference>
<evidence type="ECO:0000256" key="1">
    <source>
        <dbReference type="ARBA" id="ARBA00006817"/>
    </source>
</evidence>
<keyword evidence="4" id="KW-1185">Reference proteome</keyword>
<dbReference type="OrthoDB" id="9786557at2"/>
<evidence type="ECO:0000259" key="2">
    <source>
        <dbReference type="Pfam" id="PF08327"/>
    </source>
</evidence>
<dbReference type="Gene3D" id="3.30.530.20">
    <property type="match status" value="1"/>
</dbReference>
<dbReference type="InterPro" id="IPR023393">
    <property type="entry name" value="START-like_dom_sf"/>
</dbReference>
<evidence type="ECO:0000313" key="4">
    <source>
        <dbReference type="Proteomes" id="UP000288587"/>
    </source>
</evidence>
<dbReference type="SUPFAM" id="SSF55961">
    <property type="entry name" value="Bet v1-like"/>
    <property type="match status" value="1"/>
</dbReference>
<dbReference type="Proteomes" id="UP000288587">
    <property type="component" value="Unassembled WGS sequence"/>
</dbReference>
<accession>A0A3S2XQY0</accession>
<organism evidence="3 4">
    <name type="scientific">Inhella crocodyli</name>
    <dbReference type="NCBI Taxonomy" id="2499851"/>
    <lineage>
        <taxon>Bacteria</taxon>
        <taxon>Pseudomonadati</taxon>
        <taxon>Pseudomonadota</taxon>
        <taxon>Betaproteobacteria</taxon>
        <taxon>Burkholderiales</taxon>
        <taxon>Sphaerotilaceae</taxon>
        <taxon>Inhella</taxon>
    </lineage>
</organism>
<sequence>MPHTLRLQRVLRAPPERVYRAFLEPAAMVKWLPPFGYTATVHEMDVRVGGGHRMSFTHFGTGHSHSFGGRYLELVPGERIRYTDRFDDTNLPGDMTCTIALRPVLCGTELTVVQEGVPDAIPAEMCHLGWQESLVQLAQLVEPEIPSP</sequence>
<dbReference type="InterPro" id="IPR013538">
    <property type="entry name" value="ASHA1/2-like_C"/>
</dbReference>
<dbReference type="CDD" id="cd08895">
    <property type="entry name" value="SRPBCC_CalC_Aha1-like_2"/>
    <property type="match status" value="1"/>
</dbReference>
<reference evidence="3 4" key="1">
    <citation type="submission" date="2019-01" db="EMBL/GenBank/DDBJ databases">
        <authorList>
            <person name="Chen W.-M."/>
        </authorList>
    </citation>
    <scope>NUCLEOTIDE SEQUENCE [LARGE SCALE GENOMIC DNA]</scope>
    <source>
        <strain evidence="3 4">CCP-18</strain>
    </source>
</reference>
<gene>
    <name evidence="3" type="ORF">EOD73_11885</name>
</gene>
<name>A0A3S2XQY0_9BURK</name>
<comment type="caution">
    <text evidence="3">The sequence shown here is derived from an EMBL/GenBank/DDBJ whole genome shotgun (WGS) entry which is preliminary data.</text>
</comment>
<dbReference type="AlphaFoldDB" id="A0A3S2XQY0"/>
<proteinExistence type="inferred from homology"/>
<comment type="similarity">
    <text evidence="1">Belongs to the AHA1 family.</text>
</comment>
<evidence type="ECO:0000313" key="3">
    <source>
        <dbReference type="EMBL" id="RVT84822.1"/>
    </source>
</evidence>
<protein>
    <submittedName>
        <fullName evidence="3">Polyketide cyclase</fullName>
    </submittedName>
</protein>
<dbReference type="EMBL" id="SACM01000003">
    <property type="protein sequence ID" value="RVT84822.1"/>
    <property type="molecule type" value="Genomic_DNA"/>
</dbReference>
<dbReference type="Pfam" id="PF08327">
    <property type="entry name" value="AHSA1"/>
    <property type="match status" value="1"/>
</dbReference>
<feature type="domain" description="Activator of Hsp90 ATPase homologue 1/2-like C-terminal" evidence="2">
    <location>
        <begin position="12"/>
        <end position="142"/>
    </location>
</feature>